<dbReference type="Pfam" id="PF13581">
    <property type="entry name" value="HATPase_c_2"/>
    <property type="match status" value="1"/>
</dbReference>
<evidence type="ECO:0000256" key="2">
    <source>
        <dbReference type="SAM" id="MobiDB-lite"/>
    </source>
</evidence>
<name>A0ABN3TUX4_9ACTN</name>
<dbReference type="InterPro" id="IPR003594">
    <property type="entry name" value="HATPase_dom"/>
</dbReference>
<evidence type="ECO:0000259" key="3">
    <source>
        <dbReference type="Pfam" id="PF13581"/>
    </source>
</evidence>
<accession>A0ABN3TUX4</accession>
<dbReference type="SUPFAM" id="SSF55874">
    <property type="entry name" value="ATPase domain of HSP90 chaperone/DNA topoisomerase II/histidine kinase"/>
    <property type="match status" value="1"/>
</dbReference>
<keyword evidence="1" id="KW-0808">Transferase</keyword>
<dbReference type="PANTHER" id="PTHR35526:SF3">
    <property type="entry name" value="ANTI-SIGMA-F FACTOR RSBW"/>
    <property type="match status" value="1"/>
</dbReference>
<proteinExistence type="predicted"/>
<organism evidence="4 5">
    <name type="scientific">Actinocorallia aurantiaca</name>
    <dbReference type="NCBI Taxonomy" id="46204"/>
    <lineage>
        <taxon>Bacteria</taxon>
        <taxon>Bacillati</taxon>
        <taxon>Actinomycetota</taxon>
        <taxon>Actinomycetes</taxon>
        <taxon>Streptosporangiales</taxon>
        <taxon>Thermomonosporaceae</taxon>
        <taxon>Actinocorallia</taxon>
    </lineage>
</organism>
<dbReference type="Gene3D" id="3.30.565.10">
    <property type="entry name" value="Histidine kinase-like ATPase, C-terminal domain"/>
    <property type="match status" value="1"/>
</dbReference>
<keyword evidence="1" id="KW-0418">Kinase</keyword>
<dbReference type="PANTHER" id="PTHR35526">
    <property type="entry name" value="ANTI-SIGMA-F FACTOR RSBW-RELATED"/>
    <property type="match status" value="1"/>
</dbReference>
<feature type="domain" description="Histidine kinase/HSP90-like ATPase" evidence="3">
    <location>
        <begin position="11"/>
        <end position="124"/>
    </location>
</feature>
<sequence>MGAQVCSLRLPGSPEQVGAARRFVADVLGTAHAHRDAAVLLVSETATNAVEHSGSGGPGGHFVVTVSTTDNWARVVVADEGSSGVLCFCRVSTESTEGRGSELLDGCASHWGFTRGPEGTQVWFDVGTEPAERADQDESSPLRPWAETVGGGAPGILES</sequence>
<dbReference type="CDD" id="cd16936">
    <property type="entry name" value="HATPase_RsbW-like"/>
    <property type="match status" value="1"/>
</dbReference>
<feature type="compositionally biased region" description="Gly residues" evidence="2">
    <location>
        <begin position="149"/>
        <end position="159"/>
    </location>
</feature>
<dbReference type="InterPro" id="IPR050267">
    <property type="entry name" value="Anti-sigma-factor_SerPK"/>
</dbReference>
<dbReference type="Proteomes" id="UP001501842">
    <property type="component" value="Unassembled WGS sequence"/>
</dbReference>
<comment type="caution">
    <text evidence="4">The sequence shown here is derived from an EMBL/GenBank/DDBJ whole genome shotgun (WGS) entry which is preliminary data.</text>
</comment>
<evidence type="ECO:0000313" key="4">
    <source>
        <dbReference type="EMBL" id="GAA2719038.1"/>
    </source>
</evidence>
<evidence type="ECO:0000256" key="1">
    <source>
        <dbReference type="ARBA" id="ARBA00022527"/>
    </source>
</evidence>
<keyword evidence="5" id="KW-1185">Reference proteome</keyword>
<dbReference type="InterPro" id="IPR036890">
    <property type="entry name" value="HATPase_C_sf"/>
</dbReference>
<dbReference type="EMBL" id="BAAATZ010000002">
    <property type="protein sequence ID" value="GAA2719038.1"/>
    <property type="molecule type" value="Genomic_DNA"/>
</dbReference>
<reference evidence="4 5" key="1">
    <citation type="journal article" date="2019" name="Int. J. Syst. Evol. Microbiol.">
        <title>The Global Catalogue of Microorganisms (GCM) 10K type strain sequencing project: providing services to taxonomists for standard genome sequencing and annotation.</title>
        <authorList>
            <consortium name="The Broad Institute Genomics Platform"/>
            <consortium name="The Broad Institute Genome Sequencing Center for Infectious Disease"/>
            <person name="Wu L."/>
            <person name="Ma J."/>
        </authorList>
    </citation>
    <scope>NUCLEOTIDE SEQUENCE [LARGE SCALE GENOMIC DNA]</scope>
    <source>
        <strain evidence="4 5">JCM 8201</strain>
    </source>
</reference>
<evidence type="ECO:0000313" key="5">
    <source>
        <dbReference type="Proteomes" id="UP001501842"/>
    </source>
</evidence>
<gene>
    <name evidence="4" type="ORF">GCM10010439_03670</name>
</gene>
<protein>
    <recommendedName>
        <fullName evidence="3">Histidine kinase/HSP90-like ATPase domain-containing protein</fullName>
    </recommendedName>
</protein>
<feature type="region of interest" description="Disordered" evidence="2">
    <location>
        <begin position="128"/>
        <end position="159"/>
    </location>
</feature>
<keyword evidence="1" id="KW-0723">Serine/threonine-protein kinase</keyword>
<dbReference type="RefSeq" id="WP_344448294.1">
    <property type="nucleotide sequence ID" value="NZ_BAAATZ010000002.1"/>
</dbReference>